<dbReference type="EMBL" id="CM044701">
    <property type="protein sequence ID" value="KAI5681810.1"/>
    <property type="molecule type" value="Genomic_DNA"/>
</dbReference>
<name>A0ACC0CAA1_CATRO</name>
<evidence type="ECO:0000313" key="1">
    <source>
        <dbReference type="EMBL" id="KAI5681810.1"/>
    </source>
</evidence>
<sequence length="256" mass="28792">MQQSIQGLGKQFQSVAKDIEELKKGKSSATMEQRDGDNLGGGYQGRPQVRGRRRGGPRGRGYYRPEEEFPRHEAWHDDNFCEDYGDNPNVFQAYHGGYYGNQQEDKAVDKINIKSLYILRFTHLVCVALGVPSKSRNDEKEMKTDENGAKTTKTEKVGQKTTPTTDAGQPTIDGLSLPSPKSFWTEALLKAAPSVGSRSYPTVANIVEDWTQPIKDFILNEKSSNEENIARKIRTTAARYVLIDDQLRRTMGNRTT</sequence>
<gene>
    <name evidence="1" type="ORF">M9H77_03038</name>
</gene>
<evidence type="ECO:0000313" key="2">
    <source>
        <dbReference type="Proteomes" id="UP001060085"/>
    </source>
</evidence>
<reference evidence="2" key="1">
    <citation type="journal article" date="2023" name="Nat. Plants">
        <title>Single-cell RNA sequencing provides a high-resolution roadmap for understanding the multicellular compartmentation of specialized metabolism.</title>
        <authorList>
            <person name="Sun S."/>
            <person name="Shen X."/>
            <person name="Li Y."/>
            <person name="Li Y."/>
            <person name="Wang S."/>
            <person name="Li R."/>
            <person name="Zhang H."/>
            <person name="Shen G."/>
            <person name="Guo B."/>
            <person name="Wei J."/>
            <person name="Xu J."/>
            <person name="St-Pierre B."/>
            <person name="Chen S."/>
            <person name="Sun C."/>
        </authorList>
    </citation>
    <scope>NUCLEOTIDE SEQUENCE [LARGE SCALE GENOMIC DNA]</scope>
</reference>
<proteinExistence type="predicted"/>
<comment type="caution">
    <text evidence="1">The sequence shown here is derived from an EMBL/GenBank/DDBJ whole genome shotgun (WGS) entry which is preliminary data.</text>
</comment>
<keyword evidence="2" id="KW-1185">Reference proteome</keyword>
<protein>
    <submittedName>
        <fullName evidence="1">Uncharacterized protein</fullName>
    </submittedName>
</protein>
<accession>A0ACC0CAA1</accession>
<dbReference type="Proteomes" id="UP001060085">
    <property type="component" value="Linkage Group LG01"/>
</dbReference>
<organism evidence="1 2">
    <name type="scientific">Catharanthus roseus</name>
    <name type="common">Madagascar periwinkle</name>
    <name type="synonym">Vinca rosea</name>
    <dbReference type="NCBI Taxonomy" id="4058"/>
    <lineage>
        <taxon>Eukaryota</taxon>
        <taxon>Viridiplantae</taxon>
        <taxon>Streptophyta</taxon>
        <taxon>Embryophyta</taxon>
        <taxon>Tracheophyta</taxon>
        <taxon>Spermatophyta</taxon>
        <taxon>Magnoliopsida</taxon>
        <taxon>eudicotyledons</taxon>
        <taxon>Gunneridae</taxon>
        <taxon>Pentapetalae</taxon>
        <taxon>asterids</taxon>
        <taxon>lamiids</taxon>
        <taxon>Gentianales</taxon>
        <taxon>Apocynaceae</taxon>
        <taxon>Rauvolfioideae</taxon>
        <taxon>Vinceae</taxon>
        <taxon>Catharanthinae</taxon>
        <taxon>Catharanthus</taxon>
    </lineage>
</organism>